<dbReference type="InterPro" id="IPR051423">
    <property type="entry name" value="CD225/Dispanin"/>
</dbReference>
<keyword evidence="3 5" id="KW-1133">Transmembrane helix</keyword>
<keyword evidence="4 5" id="KW-0472">Membrane</keyword>
<feature type="transmembrane region" description="Helical" evidence="5">
    <location>
        <begin position="20"/>
        <end position="41"/>
    </location>
</feature>
<dbReference type="Proteomes" id="UP001302072">
    <property type="component" value="Chromosome"/>
</dbReference>
<accession>A0ABY9YRX6</accession>
<evidence type="ECO:0000313" key="6">
    <source>
        <dbReference type="EMBL" id="WNH53698.1"/>
    </source>
</evidence>
<dbReference type="RefSeq" id="WP_311192837.1">
    <property type="nucleotide sequence ID" value="NZ_CP115541.1"/>
</dbReference>
<sequence>MNHPPTPPSSAVFVPNHLVWAILTTLFCCLPLGVVSIVYAAQVDGRRAAGDVAGAFAASRKAAGWAWASALAGPVLLLLWFGLFGGLAALGALSEL</sequence>
<evidence type="ECO:0000256" key="3">
    <source>
        <dbReference type="ARBA" id="ARBA00022989"/>
    </source>
</evidence>
<dbReference type="Pfam" id="PF04505">
    <property type="entry name" value="CD225"/>
    <property type="match status" value="1"/>
</dbReference>
<dbReference type="EMBL" id="CP115541">
    <property type="protein sequence ID" value="WNH53698.1"/>
    <property type="molecule type" value="Genomic_DNA"/>
</dbReference>
<organism evidence="6 7">
    <name type="scientific">Stenotrophomonas oahuensis</name>
    <dbReference type="NCBI Taxonomy" id="3003271"/>
    <lineage>
        <taxon>Bacteria</taxon>
        <taxon>Pseudomonadati</taxon>
        <taxon>Pseudomonadota</taxon>
        <taxon>Gammaproteobacteria</taxon>
        <taxon>Lysobacterales</taxon>
        <taxon>Lysobacteraceae</taxon>
        <taxon>Stenotrophomonas</taxon>
    </lineage>
</organism>
<comment type="subcellular location">
    <subcellularLocation>
        <location evidence="1">Membrane</location>
    </subcellularLocation>
</comment>
<reference evidence="6 7" key="1">
    <citation type="submission" date="2022-12" db="EMBL/GenBank/DDBJ databases">
        <title>Two new species, Stenotrophomonas aracearum and Stenotrophomonas oahuensis, isolated from Anthurium (Araceae family) in Hawaii.</title>
        <authorList>
            <person name="Chunag S.C."/>
            <person name="Dobhal S."/>
            <person name="Alvarez A."/>
            <person name="Arif M."/>
        </authorList>
    </citation>
    <scope>NUCLEOTIDE SEQUENCE [LARGE SCALE GENOMIC DNA]</scope>
    <source>
        <strain evidence="6 7">A5586</strain>
    </source>
</reference>
<gene>
    <name evidence="6" type="ORF">PDM29_05290</name>
</gene>
<name>A0ABY9YRX6_9GAMM</name>
<keyword evidence="2 5" id="KW-0812">Transmembrane</keyword>
<protein>
    <submittedName>
        <fullName evidence="6">CD225/dispanin family protein</fullName>
    </submittedName>
</protein>
<keyword evidence="7" id="KW-1185">Reference proteome</keyword>
<evidence type="ECO:0000256" key="5">
    <source>
        <dbReference type="SAM" id="Phobius"/>
    </source>
</evidence>
<feature type="transmembrane region" description="Helical" evidence="5">
    <location>
        <begin position="62"/>
        <end position="93"/>
    </location>
</feature>
<dbReference type="InterPro" id="IPR007593">
    <property type="entry name" value="CD225/Dispanin_fam"/>
</dbReference>
<evidence type="ECO:0000313" key="7">
    <source>
        <dbReference type="Proteomes" id="UP001302072"/>
    </source>
</evidence>
<evidence type="ECO:0000256" key="2">
    <source>
        <dbReference type="ARBA" id="ARBA00022692"/>
    </source>
</evidence>
<evidence type="ECO:0000256" key="1">
    <source>
        <dbReference type="ARBA" id="ARBA00004370"/>
    </source>
</evidence>
<proteinExistence type="predicted"/>
<evidence type="ECO:0000256" key="4">
    <source>
        <dbReference type="ARBA" id="ARBA00023136"/>
    </source>
</evidence>
<dbReference type="PANTHER" id="PTHR14948">
    <property type="entry name" value="NG5"/>
    <property type="match status" value="1"/>
</dbReference>
<dbReference type="PANTHER" id="PTHR14948:SF25">
    <property type="entry name" value="DUF4190 DOMAIN-CONTAINING PROTEIN"/>
    <property type="match status" value="1"/>
</dbReference>